<dbReference type="EMBL" id="CAJVCH010101806">
    <property type="protein sequence ID" value="CAG7723706.1"/>
    <property type="molecule type" value="Genomic_DNA"/>
</dbReference>
<evidence type="ECO:0000313" key="3">
    <source>
        <dbReference type="EMBL" id="CAG7723706.1"/>
    </source>
</evidence>
<accession>A0A8J2P332</accession>
<evidence type="ECO:0000256" key="2">
    <source>
        <dbReference type="SAM" id="Phobius"/>
    </source>
</evidence>
<keyword evidence="4" id="KW-1185">Reference proteome</keyword>
<organism evidence="3 4">
    <name type="scientific">Allacma fusca</name>
    <dbReference type="NCBI Taxonomy" id="39272"/>
    <lineage>
        <taxon>Eukaryota</taxon>
        <taxon>Metazoa</taxon>
        <taxon>Ecdysozoa</taxon>
        <taxon>Arthropoda</taxon>
        <taxon>Hexapoda</taxon>
        <taxon>Collembola</taxon>
        <taxon>Symphypleona</taxon>
        <taxon>Sminthuridae</taxon>
        <taxon>Allacma</taxon>
    </lineage>
</organism>
<evidence type="ECO:0000256" key="1">
    <source>
        <dbReference type="SAM" id="MobiDB-lite"/>
    </source>
</evidence>
<dbReference type="Proteomes" id="UP000708208">
    <property type="component" value="Unassembled WGS sequence"/>
</dbReference>
<feature type="region of interest" description="Disordered" evidence="1">
    <location>
        <begin position="44"/>
        <end position="74"/>
    </location>
</feature>
<sequence length="340" mass="38241">MSGCLKYPLIRYFKSDSLAPESNSNVIPDPQETANNSHELTQFLPTGSPGHLQVPDAPDDLAQHHPQDETQKNGMTIPRFSSRLYISAGVVILASLFIALGFFIASKANGNQQILTLLVPTETTTTHSQPERYATLLEREDFTSLEQIPNHPKKPQPSIESPVPISNDKDDRPTRSSTPLFPTETTTTHKQPEGFVTSPEMENCTSLAEVTHHRNKLRLSIGNLSDFPDLPEIYDLYLTINNSKDVRWENWFPQNGDKVIVLRLNGTFTIPDILHFLSFMNKLTTLCIYDLNGKACRKNFRRNSTQIPVTTIQSSAENLGAANLQLRRRLMEKLVSNKCK</sequence>
<proteinExistence type="predicted"/>
<comment type="caution">
    <text evidence="3">The sequence shown here is derived from an EMBL/GenBank/DDBJ whole genome shotgun (WGS) entry which is preliminary data.</text>
</comment>
<feature type="compositionally biased region" description="Basic and acidic residues" evidence="1">
    <location>
        <begin position="61"/>
        <end position="71"/>
    </location>
</feature>
<name>A0A8J2P332_9HEXA</name>
<keyword evidence="2" id="KW-0812">Transmembrane</keyword>
<protein>
    <submittedName>
        <fullName evidence="3">Uncharacterized protein</fullName>
    </submittedName>
</protein>
<dbReference type="AlphaFoldDB" id="A0A8J2P332"/>
<feature type="region of interest" description="Disordered" evidence="1">
    <location>
        <begin position="145"/>
        <end position="198"/>
    </location>
</feature>
<reference evidence="3" key="1">
    <citation type="submission" date="2021-06" db="EMBL/GenBank/DDBJ databases">
        <authorList>
            <person name="Hodson N. C."/>
            <person name="Mongue J. A."/>
            <person name="Jaron S. K."/>
        </authorList>
    </citation>
    <scope>NUCLEOTIDE SEQUENCE</scope>
</reference>
<evidence type="ECO:0000313" key="4">
    <source>
        <dbReference type="Proteomes" id="UP000708208"/>
    </source>
</evidence>
<gene>
    <name evidence="3" type="ORF">AFUS01_LOCUS12774</name>
</gene>
<feature type="transmembrane region" description="Helical" evidence="2">
    <location>
        <begin position="84"/>
        <end position="105"/>
    </location>
</feature>
<keyword evidence="2" id="KW-0472">Membrane</keyword>
<keyword evidence="2" id="KW-1133">Transmembrane helix</keyword>